<reference evidence="1" key="1">
    <citation type="journal article" date="2022" name="bioRxiv">
        <title>Sequencing and chromosome-scale assembly of the giantPleurodeles waltlgenome.</title>
        <authorList>
            <person name="Brown T."/>
            <person name="Elewa A."/>
            <person name="Iarovenko S."/>
            <person name="Subramanian E."/>
            <person name="Araus A.J."/>
            <person name="Petzold A."/>
            <person name="Susuki M."/>
            <person name="Suzuki K.-i.T."/>
            <person name="Hayashi T."/>
            <person name="Toyoda A."/>
            <person name="Oliveira C."/>
            <person name="Osipova E."/>
            <person name="Leigh N.D."/>
            <person name="Simon A."/>
            <person name="Yun M.H."/>
        </authorList>
    </citation>
    <scope>NUCLEOTIDE SEQUENCE</scope>
    <source>
        <strain evidence="1">20211129_DDA</strain>
        <tissue evidence="1">Liver</tissue>
    </source>
</reference>
<dbReference type="Proteomes" id="UP001066276">
    <property type="component" value="Chromosome 2_1"/>
</dbReference>
<evidence type="ECO:0000313" key="1">
    <source>
        <dbReference type="EMBL" id="KAJ1199960.1"/>
    </source>
</evidence>
<organism evidence="1 2">
    <name type="scientific">Pleurodeles waltl</name>
    <name type="common">Iberian ribbed newt</name>
    <dbReference type="NCBI Taxonomy" id="8319"/>
    <lineage>
        <taxon>Eukaryota</taxon>
        <taxon>Metazoa</taxon>
        <taxon>Chordata</taxon>
        <taxon>Craniata</taxon>
        <taxon>Vertebrata</taxon>
        <taxon>Euteleostomi</taxon>
        <taxon>Amphibia</taxon>
        <taxon>Batrachia</taxon>
        <taxon>Caudata</taxon>
        <taxon>Salamandroidea</taxon>
        <taxon>Salamandridae</taxon>
        <taxon>Pleurodelinae</taxon>
        <taxon>Pleurodeles</taxon>
    </lineage>
</organism>
<evidence type="ECO:0000313" key="2">
    <source>
        <dbReference type="Proteomes" id="UP001066276"/>
    </source>
</evidence>
<dbReference type="AlphaFoldDB" id="A0AAV7VGZ6"/>
<sequence length="177" mass="19242">MAARPDCDPATDEEGSALRTDDDLTFWELLLDYTECLRAVERPGRWGVRLGCRAREERLQGEPLGPTACGRTPWHRLGDLLALEVVSKDLDGTGGGDEEQRRQGGRRIVAPGSVAQNLCLVGHLLTPGGALPVVKECCRPSQETKRPYTQMTRRAVNPVPIRMAGTLPLQSGASMPA</sequence>
<name>A0AAV7VGZ6_PLEWA</name>
<gene>
    <name evidence="1" type="ORF">NDU88_003791</name>
</gene>
<comment type="caution">
    <text evidence="1">The sequence shown here is derived from an EMBL/GenBank/DDBJ whole genome shotgun (WGS) entry which is preliminary data.</text>
</comment>
<dbReference type="EMBL" id="JANPWB010000003">
    <property type="protein sequence ID" value="KAJ1199960.1"/>
    <property type="molecule type" value="Genomic_DNA"/>
</dbReference>
<keyword evidence="2" id="KW-1185">Reference proteome</keyword>
<proteinExistence type="predicted"/>
<protein>
    <submittedName>
        <fullName evidence="1">Uncharacterized protein</fullName>
    </submittedName>
</protein>
<accession>A0AAV7VGZ6</accession>